<organism evidence="1 2">
    <name type="scientific">Candidatus Woesebacteria bacterium GW2011_GWA1_39_8</name>
    <dbReference type="NCBI Taxonomy" id="1618552"/>
    <lineage>
        <taxon>Bacteria</taxon>
        <taxon>Candidatus Woeseibacteriota</taxon>
    </lineage>
</organism>
<accession>A0A0G0PPV8</accession>
<reference evidence="1 2" key="1">
    <citation type="journal article" date="2015" name="Nature">
        <title>rRNA introns, odd ribosomes, and small enigmatic genomes across a large radiation of phyla.</title>
        <authorList>
            <person name="Brown C.T."/>
            <person name="Hug L.A."/>
            <person name="Thomas B.C."/>
            <person name="Sharon I."/>
            <person name="Castelle C.J."/>
            <person name="Singh A."/>
            <person name="Wilkins M.J."/>
            <person name="Williams K.H."/>
            <person name="Banfield J.F."/>
        </authorList>
    </citation>
    <scope>NUCLEOTIDE SEQUENCE [LARGE SCALE GENOMIC DNA]</scope>
</reference>
<dbReference type="AlphaFoldDB" id="A0A0G0PPV8"/>
<sequence length="188" mass="21272">MKTEYYKPQISPYQFQKRMPNIQDENHPIQEFIRQNLGTYTLTATFLPDEHTLQTLKIPGMAAFLCVLKCGNQILAEGRSMAVISGMNKFYEKSLSYAKSQSLLDAIAKGSKILDLVPLDTAPQQNTKVSFPDIYKERETSDGITDKQKNYLLQLLRSNDASDEEIEEVEGLSKEQAAEKISFLAPSR</sequence>
<gene>
    <name evidence="1" type="ORF">UT61_C0011G0007</name>
</gene>
<proteinExistence type="predicted"/>
<dbReference type="EMBL" id="LBXL01000011">
    <property type="protein sequence ID" value="KKR30184.1"/>
    <property type="molecule type" value="Genomic_DNA"/>
</dbReference>
<comment type="caution">
    <text evidence="1">The sequence shown here is derived from an EMBL/GenBank/DDBJ whole genome shotgun (WGS) entry which is preliminary data.</text>
</comment>
<evidence type="ECO:0000313" key="2">
    <source>
        <dbReference type="Proteomes" id="UP000034793"/>
    </source>
</evidence>
<evidence type="ECO:0000313" key="1">
    <source>
        <dbReference type="EMBL" id="KKR30184.1"/>
    </source>
</evidence>
<dbReference type="Proteomes" id="UP000034793">
    <property type="component" value="Unassembled WGS sequence"/>
</dbReference>
<name>A0A0G0PPV8_9BACT</name>
<protein>
    <submittedName>
        <fullName evidence="1">Uncharacterized protein</fullName>
    </submittedName>
</protein>